<comment type="catalytic activity">
    <reaction evidence="1">
        <text>Hydrolysis of terminal, non-reducing beta-D-mannose residues in beta-D-mannosides.</text>
        <dbReference type="EC" id="3.2.1.25"/>
    </reaction>
</comment>
<name>A0ABT9BR54_9MICO</name>
<comment type="caution">
    <text evidence="8">The sequence shown here is derived from an EMBL/GenBank/DDBJ whole genome shotgun (WGS) entry which is preliminary data.</text>
</comment>
<evidence type="ECO:0000256" key="4">
    <source>
        <dbReference type="ARBA" id="ARBA00022801"/>
    </source>
</evidence>
<gene>
    <name evidence="8" type="ORF">Q5716_14525</name>
</gene>
<dbReference type="InterPro" id="IPR017853">
    <property type="entry name" value="GH"/>
</dbReference>
<keyword evidence="5" id="KW-0326">Glycosidase</keyword>
<dbReference type="GO" id="GO:0016787">
    <property type="term" value="F:hydrolase activity"/>
    <property type="evidence" value="ECO:0007669"/>
    <property type="project" value="UniProtKB-KW"/>
</dbReference>
<dbReference type="EC" id="3.2.1.25" evidence="3"/>
<dbReference type="Pfam" id="PF22666">
    <property type="entry name" value="Glyco_hydro_2_N2"/>
    <property type="match status" value="1"/>
</dbReference>
<keyword evidence="4 8" id="KW-0378">Hydrolase</keyword>
<dbReference type="EMBL" id="JAUQUB010000005">
    <property type="protein sequence ID" value="MDO7883445.1"/>
    <property type="molecule type" value="Genomic_DNA"/>
</dbReference>
<sequence>MLNRHPLSAGWTGRLASGGPALPDARLEEFAATVPGSVHADLQAAGIIPDPFDGDNEHALRWIGDADWTFTTTFDSPATGFDRTDLVLEGVDTVARVVLNGQELARTENMHRTYRLPVVLSDTGNVLEVHFTSPRRFGAERRDEYGKRPSAYSDFPPFIRKMACDFGWDWGPDLATSGLWRPVAIENWSTARIASARPIVSIDGETGIVDLVLDVERAGERSDLAVRVAVGDHVVDSELASDADRAVVRVEVPSVERWWPRGLGEQSRYPVAVTLLADGQPLDEWSSRIGFREVVVEQPEDADGDGSAFRLVVNGEPLFVRGVNWIPDNSLVATVTREQYATRVRQATELGANLIRVWGGGCFGTDDFYEECDEQGLLVWQDFLFACAAYPEEGPYAAEIEAEARDNIARIMPHPSLALWNGNNENVWFWFIHDWETVLEGKTWGEKYYFDLLPSLVAELDPQRFYLAGSPYSGARDRQPNDPARGVVHSWIPGDYREYREIAPRFVSEFGFQGPPSRALFDSVVHEADPQPFSPGVGQRQKAVYGTERIEDVLRVHLGIPTDFDEWYWLAELNQARAVGFGIDYFRSLSPWCRGTVVWQLNDCWPVISWSVLDSAGRWKLAAYAMRRAFADRVATVQVVDGQARASFGNEDREAWVGAARVERWTASGRVSEASVDLAVDPHDTQWVDLGPIGLDELVVVTVGDIRATALGGVDLDFPDAPAEFDVEVQPSSGSVSITVRAGSLLRDTCLSVGALDADAHADRNLVTLLPGETETWSITTRHPERFTAESARGVVRTARAATTR</sequence>
<dbReference type="Proteomes" id="UP001241072">
    <property type="component" value="Unassembled WGS sequence"/>
</dbReference>
<organism evidence="8 9">
    <name type="scientific">Antiquaquibacter soli</name>
    <dbReference type="NCBI Taxonomy" id="3064523"/>
    <lineage>
        <taxon>Bacteria</taxon>
        <taxon>Bacillati</taxon>
        <taxon>Actinomycetota</taxon>
        <taxon>Actinomycetes</taxon>
        <taxon>Micrococcales</taxon>
        <taxon>Microbacteriaceae</taxon>
        <taxon>Antiquaquibacter</taxon>
    </lineage>
</organism>
<dbReference type="RefSeq" id="WP_305003872.1">
    <property type="nucleotide sequence ID" value="NZ_JAUQUB010000005.1"/>
</dbReference>
<dbReference type="SUPFAM" id="SSF49785">
    <property type="entry name" value="Galactose-binding domain-like"/>
    <property type="match status" value="1"/>
</dbReference>
<evidence type="ECO:0000259" key="7">
    <source>
        <dbReference type="Pfam" id="PF22666"/>
    </source>
</evidence>
<comment type="similarity">
    <text evidence="2">Belongs to the glycosyl hydrolase 2 family.</text>
</comment>
<evidence type="ECO:0000313" key="8">
    <source>
        <dbReference type="EMBL" id="MDO7883445.1"/>
    </source>
</evidence>
<accession>A0ABT9BR54</accession>
<reference evidence="8 9" key="1">
    <citation type="submission" date="2023-07" db="EMBL/GenBank/DDBJ databases">
        <title>Protaetiibacter sp. nov WY-16 isolated from soil.</title>
        <authorList>
            <person name="Liu B."/>
            <person name="Wan Y."/>
        </authorList>
    </citation>
    <scope>NUCLEOTIDE SEQUENCE [LARGE SCALE GENOMIC DNA]</scope>
    <source>
        <strain evidence="8 9">WY-16</strain>
    </source>
</reference>
<evidence type="ECO:0000256" key="2">
    <source>
        <dbReference type="ARBA" id="ARBA00007401"/>
    </source>
</evidence>
<dbReference type="InterPro" id="IPR036156">
    <property type="entry name" value="Beta-gal/glucu_dom_sf"/>
</dbReference>
<dbReference type="Gene3D" id="3.20.20.80">
    <property type="entry name" value="Glycosidases"/>
    <property type="match status" value="1"/>
</dbReference>
<dbReference type="InterPro" id="IPR006102">
    <property type="entry name" value="Ig-like_GH2"/>
</dbReference>
<dbReference type="InterPro" id="IPR013783">
    <property type="entry name" value="Ig-like_fold"/>
</dbReference>
<evidence type="ECO:0000259" key="6">
    <source>
        <dbReference type="Pfam" id="PF00703"/>
    </source>
</evidence>
<evidence type="ECO:0000256" key="3">
    <source>
        <dbReference type="ARBA" id="ARBA00012754"/>
    </source>
</evidence>
<proteinExistence type="inferred from homology"/>
<dbReference type="PANTHER" id="PTHR43730:SF1">
    <property type="entry name" value="BETA-MANNOSIDASE"/>
    <property type="match status" value="1"/>
</dbReference>
<keyword evidence="9" id="KW-1185">Reference proteome</keyword>
<feature type="domain" description="Glycoside hydrolase family 2 immunoglobulin-like beta-sandwich" evidence="6">
    <location>
        <begin position="205"/>
        <end position="292"/>
    </location>
</feature>
<dbReference type="Gene3D" id="2.60.120.260">
    <property type="entry name" value="Galactose-binding domain-like"/>
    <property type="match status" value="1"/>
</dbReference>
<evidence type="ECO:0000313" key="9">
    <source>
        <dbReference type="Proteomes" id="UP001241072"/>
    </source>
</evidence>
<dbReference type="InterPro" id="IPR050887">
    <property type="entry name" value="Beta-mannosidase_GH2"/>
</dbReference>
<dbReference type="SUPFAM" id="SSF49303">
    <property type="entry name" value="beta-Galactosidase/glucuronidase domain"/>
    <property type="match status" value="1"/>
</dbReference>
<dbReference type="SUPFAM" id="SSF51445">
    <property type="entry name" value="(Trans)glycosidases"/>
    <property type="match status" value="1"/>
</dbReference>
<dbReference type="InterPro" id="IPR008979">
    <property type="entry name" value="Galactose-bd-like_sf"/>
</dbReference>
<evidence type="ECO:0000256" key="1">
    <source>
        <dbReference type="ARBA" id="ARBA00000829"/>
    </source>
</evidence>
<evidence type="ECO:0000256" key="5">
    <source>
        <dbReference type="ARBA" id="ARBA00023295"/>
    </source>
</evidence>
<protein>
    <recommendedName>
        <fullName evidence="3">beta-mannosidase</fullName>
        <ecNumber evidence="3">3.2.1.25</ecNumber>
    </recommendedName>
</protein>
<dbReference type="InterPro" id="IPR054593">
    <property type="entry name" value="Beta-mannosidase-like_N2"/>
</dbReference>
<dbReference type="Pfam" id="PF00703">
    <property type="entry name" value="Glyco_hydro_2"/>
    <property type="match status" value="1"/>
</dbReference>
<dbReference type="Gene3D" id="2.60.40.10">
    <property type="entry name" value="Immunoglobulins"/>
    <property type="match status" value="1"/>
</dbReference>
<dbReference type="PANTHER" id="PTHR43730">
    <property type="entry name" value="BETA-MANNOSIDASE"/>
    <property type="match status" value="1"/>
</dbReference>
<feature type="domain" description="Beta-mannosidase-like galactose-binding" evidence="7">
    <location>
        <begin position="30"/>
        <end position="181"/>
    </location>
</feature>